<dbReference type="GO" id="GO:0052621">
    <property type="term" value="F:diguanylate cyclase activity"/>
    <property type="evidence" value="ECO:0007669"/>
    <property type="project" value="TreeGrafter"/>
</dbReference>
<evidence type="ECO:0000313" key="2">
    <source>
        <dbReference type="EMBL" id="VAW60704.1"/>
    </source>
</evidence>
<reference evidence="2" key="1">
    <citation type="submission" date="2018-06" db="EMBL/GenBank/DDBJ databases">
        <authorList>
            <person name="Zhirakovskaya E."/>
        </authorList>
    </citation>
    <scope>NUCLEOTIDE SEQUENCE</scope>
</reference>
<feature type="non-terminal residue" evidence="2">
    <location>
        <position position="375"/>
    </location>
</feature>
<dbReference type="InterPro" id="IPR000160">
    <property type="entry name" value="GGDEF_dom"/>
</dbReference>
<protein>
    <submittedName>
        <fullName evidence="2">Diguanylate cyclase (GGDEF domain)</fullName>
    </submittedName>
</protein>
<dbReference type="InterPro" id="IPR050469">
    <property type="entry name" value="Diguanylate_Cyclase"/>
</dbReference>
<dbReference type="Gene3D" id="3.30.70.270">
    <property type="match status" value="1"/>
</dbReference>
<dbReference type="GO" id="GO:0005886">
    <property type="term" value="C:plasma membrane"/>
    <property type="evidence" value="ECO:0007669"/>
    <property type="project" value="TreeGrafter"/>
</dbReference>
<dbReference type="SMART" id="SM00267">
    <property type="entry name" value="GGDEF"/>
    <property type="match status" value="1"/>
</dbReference>
<dbReference type="CDD" id="cd01949">
    <property type="entry name" value="GGDEF"/>
    <property type="match status" value="1"/>
</dbReference>
<proteinExistence type="predicted"/>
<dbReference type="SUPFAM" id="SSF55073">
    <property type="entry name" value="Nucleotide cyclase"/>
    <property type="match status" value="1"/>
</dbReference>
<sequence length="375" mass="42898">MEETIFSENRKLKRKLDNLIRRARTNEQKQELFDSFGFEIIAANTPAQLRDYILFQMQDRFQLQDVIMCIIDFEHDAEKLFYGYDVDAQQLPESKLLILDMDCDQSKIASLPRFPILGPKVLKQYDWMLECAAWEVINLCQSAVLLPLIRSDQLIGTLLLLSRDENRYQPGIATNFLQKLSAMTAVAIENCLNQQRLKEIGYQDPLTQAYNRRYFDLRFADEIERSLRKDENFACMFLDVDFFKNVNDTYGHHIGDMVLTRLVVLIKDQVRACDIVARYGGEEFVVVLPGVNAEGALDIAERLRKAVENDSLLGCGHGVKITVSIGLETLCGLGCDGRNLQAKEISLKLLDNADKALYKAKSMGRNQVLVYQCEE</sequence>
<dbReference type="InterPro" id="IPR029787">
    <property type="entry name" value="Nucleotide_cyclase"/>
</dbReference>
<dbReference type="EMBL" id="UOFJ01000011">
    <property type="protein sequence ID" value="VAW60704.1"/>
    <property type="molecule type" value="Genomic_DNA"/>
</dbReference>
<dbReference type="GO" id="GO:1902201">
    <property type="term" value="P:negative regulation of bacterial-type flagellum-dependent cell motility"/>
    <property type="evidence" value="ECO:0007669"/>
    <property type="project" value="TreeGrafter"/>
</dbReference>
<dbReference type="SUPFAM" id="SSF55781">
    <property type="entry name" value="GAF domain-like"/>
    <property type="match status" value="1"/>
</dbReference>
<dbReference type="Pfam" id="PF00990">
    <property type="entry name" value="GGDEF"/>
    <property type="match status" value="1"/>
</dbReference>
<dbReference type="AlphaFoldDB" id="A0A3B0XWV0"/>
<dbReference type="InterPro" id="IPR029016">
    <property type="entry name" value="GAF-like_dom_sf"/>
</dbReference>
<dbReference type="Gene3D" id="3.30.450.40">
    <property type="match status" value="1"/>
</dbReference>
<evidence type="ECO:0000259" key="1">
    <source>
        <dbReference type="PROSITE" id="PS50887"/>
    </source>
</evidence>
<accession>A0A3B0XWV0</accession>
<gene>
    <name evidence="2" type="ORF">MNBD_GAMMA10-229</name>
</gene>
<dbReference type="FunFam" id="3.30.70.270:FF:000001">
    <property type="entry name" value="Diguanylate cyclase domain protein"/>
    <property type="match status" value="1"/>
</dbReference>
<dbReference type="PROSITE" id="PS50887">
    <property type="entry name" value="GGDEF"/>
    <property type="match status" value="1"/>
</dbReference>
<dbReference type="PANTHER" id="PTHR45138">
    <property type="entry name" value="REGULATORY COMPONENTS OF SENSORY TRANSDUCTION SYSTEM"/>
    <property type="match status" value="1"/>
</dbReference>
<dbReference type="NCBIfam" id="TIGR00254">
    <property type="entry name" value="GGDEF"/>
    <property type="match status" value="1"/>
</dbReference>
<name>A0A3B0XWV0_9ZZZZ</name>
<dbReference type="InterPro" id="IPR043128">
    <property type="entry name" value="Rev_trsase/Diguanyl_cyclase"/>
</dbReference>
<organism evidence="2">
    <name type="scientific">hydrothermal vent metagenome</name>
    <dbReference type="NCBI Taxonomy" id="652676"/>
    <lineage>
        <taxon>unclassified sequences</taxon>
        <taxon>metagenomes</taxon>
        <taxon>ecological metagenomes</taxon>
    </lineage>
</organism>
<dbReference type="GO" id="GO:0043709">
    <property type="term" value="P:cell adhesion involved in single-species biofilm formation"/>
    <property type="evidence" value="ECO:0007669"/>
    <property type="project" value="TreeGrafter"/>
</dbReference>
<dbReference type="PANTHER" id="PTHR45138:SF9">
    <property type="entry name" value="DIGUANYLATE CYCLASE DGCM-RELATED"/>
    <property type="match status" value="1"/>
</dbReference>
<feature type="domain" description="GGDEF" evidence="1">
    <location>
        <begin position="231"/>
        <end position="373"/>
    </location>
</feature>